<dbReference type="Pfam" id="PF03455">
    <property type="entry name" value="dDENN"/>
    <property type="match status" value="1"/>
</dbReference>
<dbReference type="InterPro" id="IPR001194">
    <property type="entry name" value="cDENN_dom"/>
</dbReference>
<name>T2MEF8_HYDVU</name>
<protein>
    <submittedName>
        <fullName evidence="3">Suppression of tumorigenicity 5 protein</fullName>
    </submittedName>
</protein>
<feature type="compositionally biased region" description="Polar residues" evidence="1">
    <location>
        <begin position="37"/>
        <end position="51"/>
    </location>
</feature>
<dbReference type="InterPro" id="IPR051942">
    <property type="entry name" value="DENN_domain_containing_2"/>
</dbReference>
<dbReference type="Gene3D" id="3.40.50.11500">
    <property type="match status" value="1"/>
</dbReference>
<dbReference type="PROSITE" id="PS50211">
    <property type="entry name" value="DENN"/>
    <property type="match status" value="1"/>
</dbReference>
<feature type="domain" description="UDENN" evidence="2">
    <location>
        <begin position="259"/>
        <end position="652"/>
    </location>
</feature>
<organism evidence="3">
    <name type="scientific">Hydra vulgaris</name>
    <name type="common">Hydra</name>
    <name type="synonym">Hydra attenuata</name>
    <dbReference type="NCBI Taxonomy" id="6087"/>
    <lineage>
        <taxon>Eukaryota</taxon>
        <taxon>Metazoa</taxon>
        <taxon>Cnidaria</taxon>
        <taxon>Hydrozoa</taxon>
        <taxon>Hydroidolina</taxon>
        <taxon>Anthoathecata</taxon>
        <taxon>Aplanulata</taxon>
        <taxon>Hydridae</taxon>
        <taxon>Hydra</taxon>
    </lineage>
</organism>
<evidence type="ECO:0000259" key="2">
    <source>
        <dbReference type="PROSITE" id="PS50211"/>
    </source>
</evidence>
<dbReference type="PANTHER" id="PTHR15288">
    <property type="entry name" value="DENN DOMAIN-CONTAINING PROTEIN 2"/>
    <property type="match status" value="1"/>
</dbReference>
<reference evidence="3" key="1">
    <citation type="journal article" date="2013" name="Genome Biol. Evol.">
        <title>Punctuated emergences of genetic and phenotypic innovations in eumetazoan, bilaterian, euteleostome, and hominidae ancestors.</title>
        <authorList>
            <person name="Wenger Y."/>
            <person name="Galliot B."/>
        </authorList>
    </citation>
    <scope>NUCLEOTIDE SEQUENCE</scope>
    <source>
        <tissue evidence="3">Whole animals</tissue>
    </source>
</reference>
<dbReference type="Gene3D" id="3.30.450.200">
    <property type="match status" value="1"/>
</dbReference>
<sequence length="690" mass="79427">IMNNVVKEKKKPLPLPAQRFIPKDENIPTNFLKNDILSKQNSHPGYNNKSDNINENKKGREPNVPFIKPKTEMCNVPNENLFKNQNKENLIQDEKIKQKGFSENSKLLTTIFETNKNVNEDSITNNFQEDWFAKKKVSRANDHHDNFLNSKNAVPSSNLNKIKSVSSPSLLSSRDMPDGGINELDLVHKEKRSYIRNGRLVQKIKGKQNRKDKCVSLFEVNEPFNNHSSRLFKEPMLKQDHMLTKVSEHLVEGKPEWFDHVLVITLKKGNNENLTPFISFQFPPQIDEVTSSALNQRIKSIPQFCFPDSSFVSSFNKSETFSFVLTDEIGGRVFGYCRLIQASTEKYPEVYCIVSPHGLFALYSQVLDEVEKQRQYSSSAVFSFLKAVISHPLPKPAETITVSYFSPGGAGRKHLDLFRPSDSAIHEHVNLWNLFSTLPILMIIRILGCLLVEQKVVLVSASLSLLSSCCHGFISLMYPFEWEHTYIPVLPTKLIEIVCLPSPYLIGVLPSAIVEMNDLPVEEVIVIDLDEKKILCESHHKSVFPKQIIQDISHTMDEVQKSFYNLTNISDNETKMRNKIITEVFVEFYLQLIGHFEKFYICNEAGQEIFSSKQFYKASQSREHKQFLKMFVATQAFKQFTSKRKKYGPAYGLFEDCFFEWKLKRRNENLTYGSKFKDFLSILKLKAKPN</sequence>
<proteinExistence type="evidence at transcript level"/>
<dbReference type="Pfam" id="PF02141">
    <property type="entry name" value="DENN"/>
    <property type="match status" value="1"/>
</dbReference>
<feature type="non-terminal residue" evidence="3">
    <location>
        <position position="1"/>
    </location>
</feature>
<accession>T2MEF8</accession>
<dbReference type="Pfam" id="PF03456">
    <property type="entry name" value="uDENN"/>
    <property type="match status" value="1"/>
</dbReference>
<dbReference type="EMBL" id="HAAD01004244">
    <property type="protein sequence ID" value="CDG70476.1"/>
    <property type="molecule type" value="mRNA"/>
</dbReference>
<dbReference type="FunFam" id="3.40.50.11500:FF:000004">
    <property type="entry name" value="DENN domain-containing protein 2C isoform X1"/>
    <property type="match status" value="1"/>
</dbReference>
<dbReference type="InterPro" id="IPR043153">
    <property type="entry name" value="DENN_C"/>
</dbReference>
<dbReference type="InterPro" id="IPR005112">
    <property type="entry name" value="dDENN_dom"/>
</dbReference>
<gene>
    <name evidence="3" type="primary">ST5</name>
</gene>
<dbReference type="SMART" id="SM00800">
    <property type="entry name" value="uDENN"/>
    <property type="match status" value="1"/>
</dbReference>
<dbReference type="SMART" id="SM00799">
    <property type="entry name" value="DENN"/>
    <property type="match status" value="1"/>
</dbReference>
<feature type="region of interest" description="Disordered" evidence="1">
    <location>
        <begin position="37"/>
        <end position="66"/>
    </location>
</feature>
<dbReference type="OrthoDB" id="10266080at2759"/>
<dbReference type="SMART" id="SM00801">
    <property type="entry name" value="dDENN"/>
    <property type="match status" value="1"/>
</dbReference>
<dbReference type="InterPro" id="IPR005113">
    <property type="entry name" value="uDENN_dom"/>
</dbReference>
<dbReference type="AlphaFoldDB" id="T2MEF8"/>
<feature type="compositionally biased region" description="Basic and acidic residues" evidence="1">
    <location>
        <begin position="52"/>
        <end position="61"/>
    </location>
</feature>
<evidence type="ECO:0000313" key="3">
    <source>
        <dbReference type="EMBL" id="CDG70476.1"/>
    </source>
</evidence>
<evidence type="ECO:0000256" key="1">
    <source>
        <dbReference type="SAM" id="MobiDB-lite"/>
    </source>
</evidence>
<dbReference type="InterPro" id="IPR037516">
    <property type="entry name" value="Tripartite_DENN"/>
</dbReference>
<dbReference type="PANTHER" id="PTHR15288:SF0">
    <property type="entry name" value="UDENN DOMAIN-CONTAINING PROTEIN"/>
    <property type="match status" value="1"/>
</dbReference>